<evidence type="ECO:0008006" key="13">
    <source>
        <dbReference type="Google" id="ProtNLM"/>
    </source>
</evidence>
<keyword evidence="3" id="KW-1003">Cell membrane</keyword>
<reference evidence="11 12" key="1">
    <citation type="submission" date="2020-02" db="EMBL/GenBank/DDBJ databases">
        <authorList>
            <person name="Ma Q."/>
            <person name="Huang Y."/>
            <person name="Song X."/>
            <person name="Pei D."/>
        </authorList>
    </citation>
    <scope>NUCLEOTIDE SEQUENCE [LARGE SCALE GENOMIC DNA]</scope>
    <source>
        <strain evidence="11">Sxm20200214</strain>
        <tissue evidence="11">Leaf</tissue>
    </source>
</reference>
<evidence type="ECO:0000313" key="12">
    <source>
        <dbReference type="Proteomes" id="UP000886595"/>
    </source>
</evidence>
<accession>A0A8X7VCJ2</accession>
<keyword evidence="7" id="KW-1133">Transmembrane helix</keyword>
<dbReference type="Pfam" id="PF13855">
    <property type="entry name" value="LRR_8"/>
    <property type="match status" value="1"/>
</dbReference>
<evidence type="ECO:0000256" key="2">
    <source>
        <dbReference type="ARBA" id="ARBA00009592"/>
    </source>
</evidence>
<dbReference type="Proteomes" id="UP000886595">
    <property type="component" value="Unassembled WGS sequence"/>
</dbReference>
<dbReference type="InterPro" id="IPR001611">
    <property type="entry name" value="Leu-rich_rpt"/>
</dbReference>
<evidence type="ECO:0000256" key="10">
    <source>
        <dbReference type="ARBA" id="ARBA00023180"/>
    </source>
</evidence>
<dbReference type="SUPFAM" id="SSF52058">
    <property type="entry name" value="L domain-like"/>
    <property type="match status" value="1"/>
</dbReference>
<dbReference type="AlphaFoldDB" id="A0A8X7VCJ2"/>
<name>A0A8X7VCJ2_BRACI</name>
<dbReference type="PANTHER" id="PTHR27004:SF195">
    <property type="entry name" value="RECEPTOR LIKE PROTEIN 28-RELATED"/>
    <property type="match status" value="1"/>
</dbReference>
<keyword evidence="9" id="KW-0675">Receptor</keyword>
<organism evidence="11 12">
    <name type="scientific">Brassica carinata</name>
    <name type="common">Ethiopian mustard</name>
    <name type="synonym">Abyssinian cabbage</name>
    <dbReference type="NCBI Taxonomy" id="52824"/>
    <lineage>
        <taxon>Eukaryota</taxon>
        <taxon>Viridiplantae</taxon>
        <taxon>Streptophyta</taxon>
        <taxon>Embryophyta</taxon>
        <taxon>Tracheophyta</taxon>
        <taxon>Spermatophyta</taxon>
        <taxon>Magnoliopsida</taxon>
        <taxon>eudicotyledons</taxon>
        <taxon>Gunneridae</taxon>
        <taxon>Pentapetalae</taxon>
        <taxon>rosids</taxon>
        <taxon>malvids</taxon>
        <taxon>Brassicales</taxon>
        <taxon>Brassicaceae</taxon>
        <taxon>Brassiceae</taxon>
        <taxon>Brassica</taxon>
    </lineage>
</organism>
<dbReference type="PANTHER" id="PTHR27004">
    <property type="entry name" value="RECEPTOR-LIKE PROTEIN 12 ISOFORM X1"/>
    <property type="match status" value="1"/>
</dbReference>
<comment type="caution">
    <text evidence="11">The sequence shown here is derived from an EMBL/GenBank/DDBJ whole genome shotgun (WGS) entry which is preliminary data.</text>
</comment>
<dbReference type="Gene3D" id="3.80.10.10">
    <property type="entry name" value="Ribonuclease Inhibitor"/>
    <property type="match status" value="1"/>
</dbReference>
<proteinExistence type="inferred from homology"/>
<comment type="subcellular location">
    <subcellularLocation>
        <location evidence="1">Cell membrane</location>
        <topology evidence="1">Single-pass type I membrane protein</topology>
    </subcellularLocation>
</comment>
<sequence>MNEDGGLYMLYGKITSERWDYSDTETIDLQYKGLTMEQQRVLTSYSTIDFSGNRIERQIPESIGLLKALIALNFSNNTFTGHIPLSFSNLGKLESLDLSRNQLSETIPSGLWTLSFLAYINVSHNQLKGEIPQRTQITGQPKSSFEGNGLCGLPLKESCFGTIAPPTQQPLKEEEKEEDEQVLNWKGVAIGYGSGVLLGLTIAQVIASYKPEWLIKIIGPNKRRNR</sequence>
<evidence type="ECO:0000256" key="7">
    <source>
        <dbReference type="ARBA" id="ARBA00022989"/>
    </source>
</evidence>
<dbReference type="InterPro" id="IPR032675">
    <property type="entry name" value="LRR_dom_sf"/>
</dbReference>
<evidence type="ECO:0000256" key="8">
    <source>
        <dbReference type="ARBA" id="ARBA00023136"/>
    </source>
</evidence>
<keyword evidence="12" id="KW-1185">Reference proteome</keyword>
<keyword evidence="5" id="KW-0812">Transmembrane</keyword>
<dbReference type="OrthoDB" id="1040804at2759"/>
<evidence type="ECO:0000256" key="4">
    <source>
        <dbReference type="ARBA" id="ARBA00022614"/>
    </source>
</evidence>
<evidence type="ECO:0000256" key="9">
    <source>
        <dbReference type="ARBA" id="ARBA00023170"/>
    </source>
</evidence>
<evidence type="ECO:0000256" key="1">
    <source>
        <dbReference type="ARBA" id="ARBA00004251"/>
    </source>
</evidence>
<keyword evidence="4" id="KW-0433">Leucine-rich repeat</keyword>
<protein>
    <recommendedName>
        <fullName evidence="13">Receptor-like protein 12</fullName>
    </recommendedName>
</protein>
<gene>
    <name evidence="11" type="ORF">Bca52824_028618</name>
</gene>
<comment type="similarity">
    <text evidence="2">Belongs to the RLP family.</text>
</comment>
<dbReference type="GO" id="GO:0005886">
    <property type="term" value="C:plasma membrane"/>
    <property type="evidence" value="ECO:0007669"/>
    <property type="project" value="UniProtKB-SubCell"/>
</dbReference>
<evidence type="ECO:0000313" key="11">
    <source>
        <dbReference type="EMBL" id="KAG2308870.1"/>
    </source>
</evidence>
<keyword evidence="10" id="KW-0325">Glycoprotein</keyword>
<keyword evidence="8" id="KW-0472">Membrane</keyword>
<keyword evidence="6" id="KW-0677">Repeat</keyword>
<evidence type="ECO:0000256" key="6">
    <source>
        <dbReference type="ARBA" id="ARBA00022737"/>
    </source>
</evidence>
<evidence type="ECO:0000256" key="5">
    <source>
        <dbReference type="ARBA" id="ARBA00022692"/>
    </source>
</evidence>
<dbReference type="EMBL" id="JAAMPC010000006">
    <property type="protein sequence ID" value="KAG2308870.1"/>
    <property type="molecule type" value="Genomic_DNA"/>
</dbReference>
<dbReference type="FunFam" id="3.80.10.10:FF:000111">
    <property type="entry name" value="LRR receptor-like serine/threonine-protein kinase ERECTA"/>
    <property type="match status" value="1"/>
</dbReference>
<evidence type="ECO:0000256" key="3">
    <source>
        <dbReference type="ARBA" id="ARBA00022475"/>
    </source>
</evidence>